<dbReference type="GO" id="GO:0098632">
    <property type="term" value="F:cell-cell adhesion mediator activity"/>
    <property type="evidence" value="ECO:0000318"/>
    <property type="project" value="GO_Central"/>
</dbReference>
<dbReference type="GO" id="GO:0007156">
    <property type="term" value="P:homophilic cell adhesion via plasma membrane adhesion molecules"/>
    <property type="evidence" value="ECO:0000318"/>
    <property type="project" value="GO_Central"/>
</dbReference>
<dbReference type="PROSITE" id="PS50835">
    <property type="entry name" value="IG_LIKE"/>
    <property type="match status" value="2"/>
</dbReference>
<dbReference type="SMART" id="SM00408">
    <property type="entry name" value="IGc2"/>
    <property type="match status" value="3"/>
</dbReference>
<gene>
    <name evidence="5" type="ORF">DAPPUDRAFT_313020</name>
</gene>
<evidence type="ECO:0000259" key="3">
    <source>
        <dbReference type="PROSITE" id="PS50835"/>
    </source>
</evidence>
<dbReference type="Gene3D" id="2.60.40.10">
    <property type="entry name" value="Immunoglobulins"/>
    <property type="match status" value="4"/>
</dbReference>
<dbReference type="Proteomes" id="UP000000305">
    <property type="component" value="Unassembled WGS sequence"/>
</dbReference>
<dbReference type="GO" id="GO:0007411">
    <property type="term" value="P:axon guidance"/>
    <property type="evidence" value="ECO:0000318"/>
    <property type="project" value="GO_Central"/>
</dbReference>
<dbReference type="Pfam" id="PF00041">
    <property type="entry name" value="fn3"/>
    <property type="match status" value="1"/>
</dbReference>
<dbReference type="KEGG" id="dpx:DAPPUDRAFT_313020"/>
<evidence type="ECO:0000313" key="6">
    <source>
        <dbReference type="Proteomes" id="UP000000305"/>
    </source>
</evidence>
<evidence type="ECO:0000259" key="4">
    <source>
        <dbReference type="PROSITE" id="PS50853"/>
    </source>
</evidence>
<dbReference type="GO" id="GO:0070593">
    <property type="term" value="P:dendrite self-avoidance"/>
    <property type="evidence" value="ECO:0000318"/>
    <property type="project" value="GO_Central"/>
</dbReference>
<dbReference type="GO" id="GO:0030424">
    <property type="term" value="C:axon"/>
    <property type="evidence" value="ECO:0000318"/>
    <property type="project" value="GO_Central"/>
</dbReference>
<dbReference type="SMART" id="SM00060">
    <property type="entry name" value="FN3"/>
    <property type="match status" value="1"/>
</dbReference>
<dbReference type="eggNOG" id="KOG3510">
    <property type="taxonomic scope" value="Eukaryota"/>
</dbReference>
<keyword evidence="1" id="KW-0677">Repeat</keyword>
<evidence type="ECO:0000256" key="1">
    <source>
        <dbReference type="ARBA" id="ARBA00022737"/>
    </source>
</evidence>
<dbReference type="InterPro" id="IPR013098">
    <property type="entry name" value="Ig_I-set"/>
</dbReference>
<accession>E9G1A4</accession>
<dbReference type="AlphaFoldDB" id="E9G1A4"/>
<feature type="domain" description="Ig-like" evidence="3">
    <location>
        <begin position="121"/>
        <end position="206"/>
    </location>
</feature>
<dbReference type="InterPro" id="IPR050958">
    <property type="entry name" value="Cell_Adh-Cytoskel_Orgn"/>
</dbReference>
<organism evidence="5 6">
    <name type="scientific">Daphnia pulex</name>
    <name type="common">Water flea</name>
    <dbReference type="NCBI Taxonomy" id="6669"/>
    <lineage>
        <taxon>Eukaryota</taxon>
        <taxon>Metazoa</taxon>
        <taxon>Ecdysozoa</taxon>
        <taxon>Arthropoda</taxon>
        <taxon>Crustacea</taxon>
        <taxon>Branchiopoda</taxon>
        <taxon>Diplostraca</taxon>
        <taxon>Cladocera</taxon>
        <taxon>Anomopoda</taxon>
        <taxon>Daphniidae</taxon>
        <taxon>Daphnia</taxon>
    </lineage>
</organism>
<dbReference type="PhylomeDB" id="E9G1A4"/>
<dbReference type="InterPro" id="IPR013783">
    <property type="entry name" value="Ig-like_fold"/>
</dbReference>
<dbReference type="Pfam" id="PF07679">
    <property type="entry name" value="I-set"/>
    <property type="match status" value="3"/>
</dbReference>
<dbReference type="OrthoDB" id="9355041at2759"/>
<dbReference type="CDD" id="cd00096">
    <property type="entry name" value="Ig"/>
    <property type="match status" value="2"/>
</dbReference>
<protein>
    <submittedName>
        <fullName evidence="5">Uncharacterized protein</fullName>
    </submittedName>
</protein>
<dbReference type="SUPFAM" id="SSF49265">
    <property type="entry name" value="Fibronectin type III"/>
    <property type="match status" value="1"/>
</dbReference>
<reference evidence="5 6" key="1">
    <citation type="journal article" date="2011" name="Science">
        <title>The ecoresponsive genome of Daphnia pulex.</title>
        <authorList>
            <person name="Colbourne J.K."/>
            <person name="Pfrender M.E."/>
            <person name="Gilbert D."/>
            <person name="Thomas W.K."/>
            <person name="Tucker A."/>
            <person name="Oakley T.H."/>
            <person name="Tokishita S."/>
            <person name="Aerts A."/>
            <person name="Arnold G.J."/>
            <person name="Basu M.K."/>
            <person name="Bauer D.J."/>
            <person name="Caceres C.E."/>
            <person name="Carmel L."/>
            <person name="Casola C."/>
            <person name="Choi J.H."/>
            <person name="Detter J.C."/>
            <person name="Dong Q."/>
            <person name="Dusheyko S."/>
            <person name="Eads B.D."/>
            <person name="Frohlich T."/>
            <person name="Geiler-Samerotte K.A."/>
            <person name="Gerlach D."/>
            <person name="Hatcher P."/>
            <person name="Jogdeo S."/>
            <person name="Krijgsveld J."/>
            <person name="Kriventseva E.V."/>
            <person name="Kultz D."/>
            <person name="Laforsch C."/>
            <person name="Lindquist E."/>
            <person name="Lopez J."/>
            <person name="Manak J.R."/>
            <person name="Muller J."/>
            <person name="Pangilinan J."/>
            <person name="Patwardhan R.P."/>
            <person name="Pitluck S."/>
            <person name="Pritham E.J."/>
            <person name="Rechtsteiner A."/>
            <person name="Rho M."/>
            <person name="Rogozin I.B."/>
            <person name="Sakarya O."/>
            <person name="Salamov A."/>
            <person name="Schaack S."/>
            <person name="Shapiro H."/>
            <person name="Shiga Y."/>
            <person name="Skalitzky C."/>
            <person name="Smith Z."/>
            <person name="Souvorov A."/>
            <person name="Sung W."/>
            <person name="Tang Z."/>
            <person name="Tsuchiya D."/>
            <person name="Tu H."/>
            <person name="Vos H."/>
            <person name="Wang M."/>
            <person name="Wolf Y.I."/>
            <person name="Yamagata H."/>
            <person name="Yamada T."/>
            <person name="Ye Y."/>
            <person name="Shaw J.R."/>
            <person name="Andrews J."/>
            <person name="Crease T.J."/>
            <person name="Tang H."/>
            <person name="Lucas S.M."/>
            <person name="Robertson H.M."/>
            <person name="Bork P."/>
            <person name="Koonin E.V."/>
            <person name="Zdobnov E.M."/>
            <person name="Grigoriev I.V."/>
            <person name="Lynch M."/>
            <person name="Boore J.L."/>
        </authorList>
    </citation>
    <scope>NUCLEOTIDE SEQUENCE [LARGE SCALE GENOMIC DNA]</scope>
</reference>
<dbReference type="PANTHER" id="PTHR45080:SF27">
    <property type="entry name" value="NEURAL CELL ADHESION MOLECULE 1-LIKE"/>
    <property type="match status" value="1"/>
</dbReference>
<dbReference type="SUPFAM" id="SSF48726">
    <property type="entry name" value="Immunoglobulin"/>
    <property type="match status" value="3"/>
</dbReference>
<dbReference type="EMBL" id="GL732529">
    <property type="protein sequence ID" value="EFX86635.1"/>
    <property type="molecule type" value="Genomic_DNA"/>
</dbReference>
<dbReference type="OMA" id="HWFFNET"/>
<proteinExistence type="predicted"/>
<keyword evidence="2" id="KW-0393">Immunoglobulin domain</keyword>
<dbReference type="FunCoup" id="E9G1A4">
    <property type="interactions" value="69"/>
</dbReference>
<dbReference type="InterPro" id="IPR003598">
    <property type="entry name" value="Ig_sub2"/>
</dbReference>
<keyword evidence="6" id="KW-1185">Reference proteome</keyword>
<dbReference type="InterPro" id="IPR036179">
    <property type="entry name" value="Ig-like_dom_sf"/>
</dbReference>
<dbReference type="InterPro" id="IPR003599">
    <property type="entry name" value="Ig_sub"/>
</dbReference>
<sequence>MVFPGDIRRDRYTRLGVTLGEQSGGGASIWLAPSNPTVAVFANQSYFVSCKAPGAEKIVWTKVGDGDITPTSGKIHVEEKEDGLDLVFETIRKKNQGDYSCKASVRGQEVEKKFTLSVFKPLSFGETANVQYATEGMDFTIRCDVGGDPVVTTTWKVRGRSLRPSPRHKVIDNNLNIKEVTLDDGGLYVCRATQSNPMIADFREMNITLKIQHEPRWFKDHTKEAYGFIGGTVNMTCSAVAEPGADFIWIKDNKTLHPSDDVQIFNSDHHSSLQLYIYDESVFGDYECRATNMLGTMARVIVLEQATKPSAPTFKIKITHPDSFVLEIEESDVVSDRGQDAGVRNPMDVTGYVVQFKQASQEWSRAQEKEFERMPSQPYRVAGMQQDTTYEVRVAARTAAGTGDYADVQVEKTKKLVAAAVPVLNSAPAQQQLLCHSLLTLLIAALASANIYI</sequence>
<evidence type="ECO:0000313" key="5">
    <source>
        <dbReference type="EMBL" id="EFX86635.1"/>
    </source>
</evidence>
<name>E9G1A4_DAPPU</name>
<feature type="domain" description="Fibronectin type-III" evidence="4">
    <location>
        <begin position="308"/>
        <end position="416"/>
    </location>
</feature>
<evidence type="ECO:0000256" key="2">
    <source>
        <dbReference type="ARBA" id="ARBA00023319"/>
    </source>
</evidence>
<dbReference type="HOGENOM" id="CLU_049960_0_0_1"/>
<dbReference type="PANTHER" id="PTHR45080">
    <property type="entry name" value="CONTACTIN 5"/>
    <property type="match status" value="1"/>
</dbReference>
<dbReference type="CDD" id="cd00063">
    <property type="entry name" value="FN3"/>
    <property type="match status" value="1"/>
</dbReference>
<dbReference type="InParanoid" id="E9G1A4"/>
<dbReference type="STRING" id="6669.E9G1A4"/>
<dbReference type="SMART" id="SM00409">
    <property type="entry name" value="IG"/>
    <property type="match status" value="3"/>
</dbReference>
<dbReference type="InterPro" id="IPR007110">
    <property type="entry name" value="Ig-like_dom"/>
</dbReference>
<feature type="domain" description="Ig-like" evidence="3">
    <location>
        <begin position="215"/>
        <end position="304"/>
    </location>
</feature>
<dbReference type="InterPro" id="IPR003961">
    <property type="entry name" value="FN3_dom"/>
</dbReference>
<dbReference type="GO" id="GO:0005886">
    <property type="term" value="C:plasma membrane"/>
    <property type="evidence" value="ECO:0000318"/>
    <property type="project" value="GO_Central"/>
</dbReference>
<dbReference type="InterPro" id="IPR036116">
    <property type="entry name" value="FN3_sf"/>
</dbReference>
<dbReference type="PROSITE" id="PS50853">
    <property type="entry name" value="FN3"/>
    <property type="match status" value="1"/>
</dbReference>